<dbReference type="EMBL" id="MSIF01000004">
    <property type="protein sequence ID" value="OLF11526.1"/>
    <property type="molecule type" value="Genomic_DNA"/>
</dbReference>
<dbReference type="Proteomes" id="UP000185696">
    <property type="component" value="Unassembled WGS sequence"/>
</dbReference>
<evidence type="ECO:0000313" key="2">
    <source>
        <dbReference type="EMBL" id="OLF11526.1"/>
    </source>
</evidence>
<name>A0A7Z0WPA4_9PSEU</name>
<dbReference type="OrthoDB" id="166981at2"/>
<dbReference type="RefSeq" id="WP_075132761.1">
    <property type="nucleotide sequence ID" value="NZ_MSIF01000004.1"/>
</dbReference>
<evidence type="ECO:0000313" key="3">
    <source>
        <dbReference type="Proteomes" id="UP000185696"/>
    </source>
</evidence>
<gene>
    <name evidence="2" type="ORF">BLA60_11205</name>
</gene>
<keyword evidence="3" id="KW-1185">Reference proteome</keyword>
<dbReference type="AlphaFoldDB" id="A0A7Z0WPA4"/>
<dbReference type="InterPro" id="IPR048667">
    <property type="entry name" value="Imm5-like"/>
</dbReference>
<accession>A0A7Z0WPA4</accession>
<proteinExistence type="predicted"/>
<comment type="caution">
    <text evidence="2">The sequence shown here is derived from an EMBL/GenBank/DDBJ whole genome shotgun (WGS) entry which is preliminary data.</text>
</comment>
<evidence type="ECO:0000259" key="1">
    <source>
        <dbReference type="Pfam" id="PF21805"/>
    </source>
</evidence>
<organism evidence="2 3">
    <name type="scientific">Actinophytocola xinjiangensis</name>
    <dbReference type="NCBI Taxonomy" id="485602"/>
    <lineage>
        <taxon>Bacteria</taxon>
        <taxon>Bacillati</taxon>
        <taxon>Actinomycetota</taxon>
        <taxon>Actinomycetes</taxon>
        <taxon>Pseudonocardiales</taxon>
        <taxon>Pseudonocardiaceae</taxon>
    </lineage>
</organism>
<protein>
    <recommendedName>
        <fullName evidence="1">Imm-5-like domain-containing protein</fullName>
    </recommendedName>
</protein>
<dbReference type="Pfam" id="PF21805">
    <property type="entry name" value="Imm5_like"/>
    <property type="match status" value="1"/>
</dbReference>
<feature type="domain" description="Imm-5-like" evidence="1">
    <location>
        <begin position="5"/>
        <end position="137"/>
    </location>
</feature>
<sequence>MRRYPKEDQRALATWSADCAERVLPLFEQAHPDDRRPRQAIDACREWVRTGVFAMSTIRTASLNAHAAARAAKPTNEAACLAARAAGQAVATAHVPQHAFGGSYYALKALAAAAADRADAETTARAEREWQASQLPADLRQEFLERIVVEVRRNGVVVTLRKDGDF</sequence>
<reference evidence="2 3" key="1">
    <citation type="submission" date="2016-12" db="EMBL/GenBank/DDBJ databases">
        <title>The draft genome sequence of Actinophytocola xinjiangensis.</title>
        <authorList>
            <person name="Wang W."/>
            <person name="Yuan L."/>
        </authorList>
    </citation>
    <scope>NUCLEOTIDE SEQUENCE [LARGE SCALE GENOMIC DNA]</scope>
    <source>
        <strain evidence="2 3">CGMCC 4.4663</strain>
    </source>
</reference>